<dbReference type="SUPFAM" id="SSF48613">
    <property type="entry name" value="Heme oxygenase-like"/>
    <property type="match status" value="1"/>
</dbReference>
<dbReference type="OrthoDB" id="6916651at2"/>
<gene>
    <name evidence="2" type="ORF">FRACA_1420012</name>
</gene>
<dbReference type="RefSeq" id="WP_101830521.1">
    <property type="nucleotide sequence ID" value="NZ_FZMO01000049.1"/>
</dbReference>
<dbReference type="AlphaFoldDB" id="A0A2I2KLG8"/>
<name>A0A2I2KLG8_9ACTN</name>
<keyword evidence="3" id="KW-1185">Reference proteome</keyword>
<evidence type="ECO:0000313" key="3">
    <source>
        <dbReference type="Proteomes" id="UP000234331"/>
    </source>
</evidence>
<reference evidence="2 3" key="1">
    <citation type="submission" date="2017-06" db="EMBL/GenBank/DDBJ databases">
        <authorList>
            <person name="Kim H.J."/>
            <person name="Triplett B.A."/>
        </authorList>
    </citation>
    <scope>NUCLEOTIDE SEQUENCE [LARGE SCALE GENOMIC DNA]</scope>
    <source>
        <strain evidence="2">FRACA_ARgP5</strain>
    </source>
</reference>
<feature type="region of interest" description="Disordered" evidence="1">
    <location>
        <begin position="1"/>
        <end position="23"/>
    </location>
</feature>
<evidence type="ECO:0008006" key="4">
    <source>
        <dbReference type="Google" id="ProtNLM"/>
    </source>
</evidence>
<accession>A0A2I2KLG8</accession>
<evidence type="ECO:0000313" key="2">
    <source>
        <dbReference type="EMBL" id="SNQ46511.1"/>
    </source>
</evidence>
<dbReference type="Proteomes" id="UP000234331">
    <property type="component" value="Unassembled WGS sequence"/>
</dbReference>
<feature type="compositionally biased region" description="Low complexity" evidence="1">
    <location>
        <begin position="12"/>
        <end position="23"/>
    </location>
</feature>
<dbReference type="EMBL" id="FZMO01000049">
    <property type="protein sequence ID" value="SNQ46511.1"/>
    <property type="molecule type" value="Genomic_DNA"/>
</dbReference>
<dbReference type="InterPro" id="IPR016084">
    <property type="entry name" value="Haem_Oase-like_multi-hlx"/>
</dbReference>
<feature type="compositionally biased region" description="Basic and acidic residues" evidence="1">
    <location>
        <begin position="1"/>
        <end position="10"/>
    </location>
</feature>
<sequence length="264" mass="30183">MDDNPRDWFGEPRAAARARPATTTSDLRSQVDELLDAKIEKFYAEVPYADHQRSGSDINLEYYKRHNIETILRLRRKRTVDALAIGYFTKRDPVRGAKWAHYVEDEMLHDEWFAGDLAKVGVTKEEIYSTEPFQSTKLLTGYLQYGMEFEGTPLALLSSVYFVEYVTTKTQPSWVRNLEESLGREKLAGARRHVGTDIEDEHATFVWEVLASLVNTPEDERRVIEHVTVVASLWVAYFIELYRHVVAQPADALEAGRTLAAGVV</sequence>
<protein>
    <recommendedName>
        <fullName evidence="4">Iron-containing redox enzyme family protein</fullName>
    </recommendedName>
</protein>
<proteinExistence type="predicted"/>
<evidence type="ECO:0000256" key="1">
    <source>
        <dbReference type="SAM" id="MobiDB-lite"/>
    </source>
</evidence>
<dbReference type="Gene3D" id="1.20.910.10">
    <property type="entry name" value="Heme oxygenase-like"/>
    <property type="match status" value="1"/>
</dbReference>
<organism evidence="2 3">
    <name type="scientific">Frankia canadensis</name>
    <dbReference type="NCBI Taxonomy" id="1836972"/>
    <lineage>
        <taxon>Bacteria</taxon>
        <taxon>Bacillati</taxon>
        <taxon>Actinomycetota</taxon>
        <taxon>Actinomycetes</taxon>
        <taxon>Frankiales</taxon>
        <taxon>Frankiaceae</taxon>
        <taxon>Frankia</taxon>
    </lineage>
</organism>